<protein>
    <submittedName>
        <fullName evidence="1">Uncharacterized protein</fullName>
    </submittedName>
</protein>
<dbReference type="AlphaFoldDB" id="C4JXN0"/>
<proteinExistence type="predicted"/>
<dbReference type="GeneID" id="8442832"/>
<name>C4JXN0_UNCRE</name>
<dbReference type="HOGENOM" id="CLU_074649_0_0_1"/>
<evidence type="ECO:0000313" key="2">
    <source>
        <dbReference type="Proteomes" id="UP000002058"/>
    </source>
</evidence>
<dbReference type="InParanoid" id="C4JXN0"/>
<dbReference type="STRING" id="336963.C4JXN0"/>
<dbReference type="VEuPathDB" id="FungiDB:UREG_06403"/>
<gene>
    <name evidence="1" type="ORF">UREG_06403</name>
</gene>
<dbReference type="eggNOG" id="ENOG502SA5V">
    <property type="taxonomic scope" value="Eukaryota"/>
</dbReference>
<dbReference type="InterPro" id="IPR039057">
    <property type="entry name" value="Spo22/ZIP4"/>
</dbReference>
<evidence type="ECO:0000313" key="1">
    <source>
        <dbReference type="EMBL" id="EEP81538.1"/>
    </source>
</evidence>
<dbReference type="Proteomes" id="UP000002058">
    <property type="component" value="Unassembled WGS sequence"/>
</dbReference>
<dbReference type="OrthoDB" id="65716at2759"/>
<keyword evidence="2" id="KW-1185">Reference proteome</keyword>
<dbReference type="EMBL" id="CH476618">
    <property type="protein sequence ID" value="EEP81538.1"/>
    <property type="molecule type" value="Genomic_DNA"/>
</dbReference>
<dbReference type="OMA" id="WTHKYRL"/>
<dbReference type="GO" id="GO:0090173">
    <property type="term" value="P:regulation of synaptonemal complex assembly"/>
    <property type="evidence" value="ECO:0007669"/>
    <property type="project" value="InterPro"/>
</dbReference>
<organism evidence="1 2">
    <name type="scientific">Uncinocarpus reesii (strain UAMH 1704)</name>
    <dbReference type="NCBI Taxonomy" id="336963"/>
    <lineage>
        <taxon>Eukaryota</taxon>
        <taxon>Fungi</taxon>
        <taxon>Dikarya</taxon>
        <taxon>Ascomycota</taxon>
        <taxon>Pezizomycotina</taxon>
        <taxon>Eurotiomycetes</taxon>
        <taxon>Eurotiomycetidae</taxon>
        <taxon>Onygenales</taxon>
        <taxon>Onygenaceae</taxon>
        <taxon>Uncinocarpus</taxon>
    </lineage>
</organism>
<dbReference type="PANTHER" id="PTHR40375:SF2">
    <property type="entry name" value="SPORULATION-SPECIFIC PROTEIN 22"/>
    <property type="match status" value="1"/>
</dbReference>
<dbReference type="KEGG" id="ure:UREG_06403"/>
<sequence length="240" mass="27521">MHSDSEVQKFYLDARAHISDFRNAASVLLDKDLSDDSEELIKKYRTLLAFDFEAAVRLKHWESLCEILYESRQVADDTLYGLFADCILCSDCPTEEIVKIFEIIIQAYHKTKPQNIDKVSRWIRCAFQLSIESSPEAAESVLDQAYILARDGPEYQNQRPDEEIVQGAGSSSTQLAYPNEELEWLATTAFNHAIDLYLASDDTASRRWYGKALDLARLLHDNGGLWQILQEKFGRLSWDD</sequence>
<dbReference type="RefSeq" id="XP_002583436.1">
    <property type="nucleotide sequence ID" value="XM_002583390.1"/>
</dbReference>
<accession>C4JXN0</accession>
<reference evidence="2" key="1">
    <citation type="journal article" date="2009" name="Genome Res.">
        <title>Comparative genomic analyses of the human fungal pathogens Coccidioides and their relatives.</title>
        <authorList>
            <person name="Sharpton T.J."/>
            <person name="Stajich J.E."/>
            <person name="Rounsley S.D."/>
            <person name="Gardner M.J."/>
            <person name="Wortman J.R."/>
            <person name="Jordar V.S."/>
            <person name="Maiti R."/>
            <person name="Kodira C.D."/>
            <person name="Neafsey D.E."/>
            <person name="Zeng Q."/>
            <person name="Hung C.-Y."/>
            <person name="McMahan C."/>
            <person name="Muszewska A."/>
            <person name="Grynberg M."/>
            <person name="Mandel M.A."/>
            <person name="Kellner E.M."/>
            <person name="Barker B.M."/>
            <person name="Galgiani J.N."/>
            <person name="Orbach M.J."/>
            <person name="Kirkland T.N."/>
            <person name="Cole G.T."/>
            <person name="Henn M.R."/>
            <person name="Birren B.W."/>
            <person name="Taylor J.W."/>
        </authorList>
    </citation>
    <scope>NUCLEOTIDE SEQUENCE [LARGE SCALE GENOMIC DNA]</scope>
    <source>
        <strain evidence="2">UAMH 1704</strain>
    </source>
</reference>
<dbReference type="PANTHER" id="PTHR40375">
    <property type="entry name" value="SPORULATION-SPECIFIC PROTEIN 22"/>
    <property type="match status" value="1"/>
</dbReference>